<dbReference type="InterPro" id="IPR016161">
    <property type="entry name" value="Ald_DH/histidinol_DH"/>
</dbReference>
<dbReference type="InterPro" id="IPR015590">
    <property type="entry name" value="Aldehyde_DH_dom"/>
</dbReference>
<keyword evidence="4" id="KW-1185">Reference proteome</keyword>
<keyword evidence="1 3" id="KW-0560">Oxidoreductase</keyword>
<dbReference type="CDD" id="cd07078">
    <property type="entry name" value="ALDH"/>
    <property type="match status" value="1"/>
</dbReference>
<organism evidence="3 4">
    <name type="scientific">Crossiella equi</name>
    <dbReference type="NCBI Taxonomy" id="130796"/>
    <lineage>
        <taxon>Bacteria</taxon>
        <taxon>Bacillati</taxon>
        <taxon>Actinomycetota</taxon>
        <taxon>Actinomycetes</taxon>
        <taxon>Pseudonocardiales</taxon>
        <taxon>Pseudonocardiaceae</taxon>
        <taxon>Crossiella</taxon>
    </lineage>
</organism>
<comment type="caution">
    <text evidence="3">The sequence shown here is derived from an EMBL/GenBank/DDBJ whole genome shotgun (WGS) entry which is preliminary data.</text>
</comment>
<gene>
    <name evidence="3" type="ORF">JOF53_006984</name>
</gene>
<evidence type="ECO:0000256" key="1">
    <source>
        <dbReference type="ARBA" id="ARBA00023002"/>
    </source>
</evidence>
<dbReference type="SUPFAM" id="SSF53720">
    <property type="entry name" value="ALDH-like"/>
    <property type="match status" value="1"/>
</dbReference>
<evidence type="ECO:0000259" key="2">
    <source>
        <dbReference type="Pfam" id="PF00171"/>
    </source>
</evidence>
<feature type="domain" description="Aldehyde dehydrogenase" evidence="2">
    <location>
        <begin position="4"/>
        <end position="449"/>
    </location>
</feature>
<dbReference type="Proteomes" id="UP001519363">
    <property type="component" value="Unassembled WGS sequence"/>
</dbReference>
<sequence length="453" mass="46850">MTTIVSTSPQRPTEVIVETGAADRAAVHAAVARARAAGRDWADAGPAVRSAALTAVVAEFEREAETLTELVVREVGKPRHEAAAEVARGIAILRYYAQQAYDPDGDSYPTAGGLAFTTRRPRGVAGLITPWNFPLAIPVWKLAPALAAGNGAVVKPAPESTAVALRVEALFGRALPEGLFTVVPGGAETGSALVEAVDVVSFTGSTAVGRIIAMAAAQHGIPAQCEMGGLSATIVLPDADLDRAARDVAKAAMGYAGQKCTATKRVFVVGDAAPFTERLVAAVHALTLADPAESPDLGPVITDSARGQVLAAAAQAEATGARLVTRPDGVDGEGWYLRPVVVDGLAPDARLLHEEVFGPITALAAVPTVAEAFERANATGFGLVTSVYTADLATALTAVRRSESGMVKVNAPTNGVDFHPPFGGEKHSGYGEKEQGKAAVRFFTRERTVQVQP</sequence>
<dbReference type="EC" id="1.2.1.3" evidence="3"/>
<dbReference type="InterPro" id="IPR016162">
    <property type="entry name" value="Ald_DH_N"/>
</dbReference>
<dbReference type="PANTHER" id="PTHR11699">
    <property type="entry name" value="ALDEHYDE DEHYDROGENASE-RELATED"/>
    <property type="match status" value="1"/>
</dbReference>
<evidence type="ECO:0000313" key="4">
    <source>
        <dbReference type="Proteomes" id="UP001519363"/>
    </source>
</evidence>
<accession>A0ABS5APD0</accession>
<name>A0ABS5APD0_9PSEU</name>
<dbReference type="Gene3D" id="3.40.309.10">
    <property type="entry name" value="Aldehyde Dehydrogenase, Chain A, domain 2"/>
    <property type="match status" value="1"/>
</dbReference>
<dbReference type="RefSeq" id="WP_086782188.1">
    <property type="nucleotide sequence ID" value="NZ_JAGIOO010000001.1"/>
</dbReference>
<dbReference type="Gene3D" id="3.40.605.10">
    <property type="entry name" value="Aldehyde Dehydrogenase, Chain A, domain 1"/>
    <property type="match status" value="1"/>
</dbReference>
<dbReference type="InterPro" id="IPR016163">
    <property type="entry name" value="Ald_DH_C"/>
</dbReference>
<reference evidence="3 4" key="1">
    <citation type="submission" date="2021-03" db="EMBL/GenBank/DDBJ databases">
        <title>Sequencing the genomes of 1000 actinobacteria strains.</title>
        <authorList>
            <person name="Klenk H.-P."/>
        </authorList>
    </citation>
    <scope>NUCLEOTIDE SEQUENCE [LARGE SCALE GENOMIC DNA]</scope>
    <source>
        <strain evidence="3 4">DSM 44580</strain>
    </source>
</reference>
<dbReference type="Pfam" id="PF00171">
    <property type="entry name" value="Aldedh"/>
    <property type="match status" value="1"/>
</dbReference>
<dbReference type="GO" id="GO:0004029">
    <property type="term" value="F:aldehyde dehydrogenase (NAD+) activity"/>
    <property type="evidence" value="ECO:0007669"/>
    <property type="project" value="UniProtKB-EC"/>
</dbReference>
<dbReference type="EMBL" id="JAGIOO010000001">
    <property type="protein sequence ID" value="MBP2478112.1"/>
    <property type="molecule type" value="Genomic_DNA"/>
</dbReference>
<proteinExistence type="predicted"/>
<evidence type="ECO:0000313" key="3">
    <source>
        <dbReference type="EMBL" id="MBP2478112.1"/>
    </source>
</evidence>
<protein>
    <submittedName>
        <fullName evidence="3">Aldehyde dehydrogenase (NAD+)</fullName>
        <ecNumber evidence="3">1.2.1.3</ecNumber>
    </submittedName>
</protein>